<dbReference type="AlphaFoldDB" id="A0A7W6IE13"/>
<dbReference type="RefSeq" id="WP_154664075.1">
    <property type="nucleotide sequence ID" value="NZ_JACIDC010000002.1"/>
</dbReference>
<evidence type="ECO:0000256" key="1">
    <source>
        <dbReference type="SAM" id="Phobius"/>
    </source>
</evidence>
<name>A0A7W6IE13_9HYPH</name>
<reference evidence="2 3" key="1">
    <citation type="submission" date="2020-08" db="EMBL/GenBank/DDBJ databases">
        <title>Genomic Encyclopedia of Type Strains, Phase IV (KMG-IV): sequencing the most valuable type-strain genomes for metagenomic binning, comparative biology and taxonomic classification.</title>
        <authorList>
            <person name="Goeker M."/>
        </authorList>
    </citation>
    <scope>NUCLEOTIDE SEQUENCE [LARGE SCALE GENOMIC DNA]</scope>
    <source>
        <strain evidence="2 3">DSM 15743</strain>
    </source>
</reference>
<sequence length="58" mass="6431">MPWLLLIQVVLAVLWYAVDMFSGLPAWLVFLPTIFGVTVWFVAFIFVGLAAAVAAFLD</sequence>
<comment type="caution">
    <text evidence="2">The sequence shown here is derived from an EMBL/GenBank/DDBJ whole genome shotgun (WGS) entry which is preliminary data.</text>
</comment>
<proteinExistence type="predicted"/>
<evidence type="ECO:0000313" key="2">
    <source>
        <dbReference type="EMBL" id="MBB4039119.1"/>
    </source>
</evidence>
<dbReference type="EMBL" id="JACIDC010000002">
    <property type="protein sequence ID" value="MBB4039119.1"/>
    <property type="molecule type" value="Genomic_DNA"/>
</dbReference>
<evidence type="ECO:0000313" key="3">
    <source>
        <dbReference type="Proteomes" id="UP000519439"/>
    </source>
</evidence>
<dbReference type="Proteomes" id="UP000519439">
    <property type="component" value="Unassembled WGS sequence"/>
</dbReference>
<keyword evidence="1" id="KW-0472">Membrane</keyword>
<feature type="transmembrane region" description="Helical" evidence="1">
    <location>
        <begin position="30"/>
        <end position="57"/>
    </location>
</feature>
<keyword evidence="1" id="KW-0812">Transmembrane</keyword>
<organism evidence="2 3">
    <name type="scientific">Microvirga flocculans</name>
    <dbReference type="NCBI Taxonomy" id="217168"/>
    <lineage>
        <taxon>Bacteria</taxon>
        <taxon>Pseudomonadati</taxon>
        <taxon>Pseudomonadota</taxon>
        <taxon>Alphaproteobacteria</taxon>
        <taxon>Hyphomicrobiales</taxon>
        <taxon>Methylobacteriaceae</taxon>
        <taxon>Microvirga</taxon>
    </lineage>
</organism>
<keyword evidence="3" id="KW-1185">Reference proteome</keyword>
<protein>
    <submittedName>
        <fullName evidence="2">Uncharacterized protein</fullName>
    </submittedName>
</protein>
<accession>A0A7W6IE13</accession>
<gene>
    <name evidence="2" type="ORF">GGR34_000754</name>
</gene>
<keyword evidence="1" id="KW-1133">Transmembrane helix</keyword>